<dbReference type="InterPro" id="IPR036188">
    <property type="entry name" value="FAD/NAD-bd_sf"/>
</dbReference>
<evidence type="ECO:0000313" key="7">
    <source>
        <dbReference type="EMBL" id="ORZ29497.1"/>
    </source>
</evidence>
<evidence type="ECO:0000256" key="3">
    <source>
        <dbReference type="ARBA" id="ARBA00022827"/>
    </source>
</evidence>
<sequence length="625" mass="66315">MPLIHHILSQPNLAREFSVRLSHARADESLYFVRHVRHVRAAHAASASGRGVVAWDPQLAHADAHILIRAFLLPGVSPLEVNVPMTYVRRIHLGFRRRHLALQSAAATANDSPSKAASPHLQNNACATYGSSARRAEVYDLALSAFLEANPELAARLAMDGGLDFLARAQYSLHSSTATAGNNAEHAHHQGDAQSIVSESLTLSTTSSAGSVDANEDGVLALSGPRQYWSLFDEAERHVAELLTPLVKKFLIEMGHTQLPATLQTANALALATRGTQIASQLSASPLARSSTSSPAPTSTTSATTAATPAPAQIKRVVVIGGGLCGSLVCRLLDPYPNLMVTLIDPKPYFSYTPGLVRALTDPHVLDSATIPHSAYLRRGHVILGHVDHVGLTAVELQSGEHVPYDYCVVATGTVHPASPQTSTLATTYRPRKLARDHAQLAQARSVLIVGGGALGVEMAAEIATTFGTAKWAAKPESLAYQKHLLPAGSGAVVVSPKRIILVDANDRLLRRCPVKAHDKTVGYLRDVLGVEVVLGERLVFHDPARRTFRARSGREFSADVVYLATGPVAQTSCMEREFGEYLVASRGALGSVGEVGATVAKLQVMTMASSSGGGGGADTTRKDS</sequence>
<organism evidence="7 8">
    <name type="scientific">Catenaria anguillulae PL171</name>
    <dbReference type="NCBI Taxonomy" id="765915"/>
    <lineage>
        <taxon>Eukaryota</taxon>
        <taxon>Fungi</taxon>
        <taxon>Fungi incertae sedis</taxon>
        <taxon>Blastocladiomycota</taxon>
        <taxon>Blastocladiomycetes</taxon>
        <taxon>Blastocladiales</taxon>
        <taxon>Catenariaceae</taxon>
        <taxon>Catenaria</taxon>
    </lineage>
</organism>
<evidence type="ECO:0000256" key="2">
    <source>
        <dbReference type="ARBA" id="ARBA00022630"/>
    </source>
</evidence>
<evidence type="ECO:0000256" key="1">
    <source>
        <dbReference type="ARBA" id="ARBA00006442"/>
    </source>
</evidence>
<keyword evidence="3" id="KW-0274">FAD</keyword>
<dbReference type="SUPFAM" id="SSF51905">
    <property type="entry name" value="FAD/NAD(P)-binding domain"/>
    <property type="match status" value="2"/>
</dbReference>
<dbReference type="PRINTS" id="PR00368">
    <property type="entry name" value="FADPNR"/>
</dbReference>
<evidence type="ECO:0000259" key="6">
    <source>
        <dbReference type="Pfam" id="PF07992"/>
    </source>
</evidence>
<dbReference type="EMBL" id="MCFL01000164">
    <property type="protein sequence ID" value="ORZ29497.1"/>
    <property type="molecule type" value="Genomic_DNA"/>
</dbReference>
<name>A0A1Y2H4K1_9FUNG</name>
<evidence type="ECO:0000256" key="5">
    <source>
        <dbReference type="SAM" id="MobiDB-lite"/>
    </source>
</evidence>
<accession>A0A1Y2H4K1</accession>
<dbReference type="OrthoDB" id="202203at2759"/>
<dbReference type="PANTHER" id="PTHR43735">
    <property type="entry name" value="APOPTOSIS-INDUCING FACTOR 1"/>
    <property type="match status" value="1"/>
</dbReference>
<evidence type="ECO:0000256" key="4">
    <source>
        <dbReference type="ARBA" id="ARBA00023002"/>
    </source>
</evidence>
<comment type="similarity">
    <text evidence="1">Belongs to the FAD-dependent oxidoreductase family.</text>
</comment>
<dbReference type="GO" id="GO:0004174">
    <property type="term" value="F:electron-transferring-flavoprotein dehydrogenase activity"/>
    <property type="evidence" value="ECO:0007669"/>
    <property type="project" value="TreeGrafter"/>
</dbReference>
<dbReference type="STRING" id="765915.A0A1Y2H4K1"/>
<dbReference type="Pfam" id="PF07992">
    <property type="entry name" value="Pyr_redox_2"/>
    <property type="match status" value="1"/>
</dbReference>
<keyword evidence="4" id="KW-0560">Oxidoreductase</keyword>
<gene>
    <name evidence="7" type="ORF">BCR44DRAFT_136339</name>
</gene>
<keyword evidence="2" id="KW-0285">Flavoprotein</keyword>
<dbReference type="GO" id="GO:0050660">
    <property type="term" value="F:flavin adenine dinucleotide binding"/>
    <property type="evidence" value="ECO:0007669"/>
    <property type="project" value="TreeGrafter"/>
</dbReference>
<dbReference type="AlphaFoldDB" id="A0A1Y2H4K1"/>
<feature type="non-terminal residue" evidence="7">
    <location>
        <position position="625"/>
    </location>
</feature>
<dbReference type="InterPro" id="IPR023753">
    <property type="entry name" value="FAD/NAD-binding_dom"/>
</dbReference>
<evidence type="ECO:0000313" key="8">
    <source>
        <dbReference type="Proteomes" id="UP000193411"/>
    </source>
</evidence>
<keyword evidence="8" id="KW-1185">Reference proteome</keyword>
<dbReference type="Proteomes" id="UP000193411">
    <property type="component" value="Unassembled WGS sequence"/>
</dbReference>
<reference evidence="7 8" key="1">
    <citation type="submission" date="2016-07" db="EMBL/GenBank/DDBJ databases">
        <title>Pervasive Adenine N6-methylation of Active Genes in Fungi.</title>
        <authorList>
            <consortium name="DOE Joint Genome Institute"/>
            <person name="Mondo S.J."/>
            <person name="Dannebaum R.O."/>
            <person name="Kuo R.C."/>
            <person name="Labutti K."/>
            <person name="Haridas S."/>
            <person name="Kuo A."/>
            <person name="Salamov A."/>
            <person name="Ahrendt S.R."/>
            <person name="Lipzen A."/>
            <person name="Sullivan W."/>
            <person name="Andreopoulos W.B."/>
            <person name="Clum A."/>
            <person name="Lindquist E."/>
            <person name="Daum C."/>
            <person name="Ramamoorthy G.K."/>
            <person name="Gryganskyi A."/>
            <person name="Culley D."/>
            <person name="Magnuson J.K."/>
            <person name="James T.Y."/>
            <person name="O'Malley M.A."/>
            <person name="Stajich J.E."/>
            <person name="Spatafora J.W."/>
            <person name="Visel A."/>
            <person name="Grigoriev I.V."/>
        </authorList>
    </citation>
    <scope>NUCLEOTIDE SEQUENCE [LARGE SCALE GENOMIC DNA]</scope>
    <source>
        <strain evidence="7 8">PL171</strain>
    </source>
</reference>
<comment type="caution">
    <text evidence="7">The sequence shown here is derived from an EMBL/GenBank/DDBJ whole genome shotgun (WGS) entry which is preliminary data.</text>
</comment>
<proteinExistence type="inferred from homology"/>
<protein>
    <recommendedName>
        <fullName evidence="6">FAD/NAD(P)-binding domain-containing protein</fullName>
    </recommendedName>
</protein>
<feature type="region of interest" description="Disordered" evidence="5">
    <location>
        <begin position="282"/>
        <end position="307"/>
    </location>
</feature>
<dbReference type="GO" id="GO:0005737">
    <property type="term" value="C:cytoplasm"/>
    <property type="evidence" value="ECO:0007669"/>
    <property type="project" value="TreeGrafter"/>
</dbReference>
<feature type="domain" description="FAD/NAD(P)-binding" evidence="6">
    <location>
        <begin position="316"/>
        <end position="576"/>
    </location>
</feature>
<dbReference type="Gene3D" id="3.50.50.100">
    <property type="match status" value="1"/>
</dbReference>
<feature type="compositionally biased region" description="Low complexity" evidence="5">
    <location>
        <begin position="283"/>
        <end position="307"/>
    </location>
</feature>
<dbReference type="PANTHER" id="PTHR43735:SF3">
    <property type="entry name" value="FERROPTOSIS SUPPRESSOR PROTEIN 1"/>
    <property type="match status" value="1"/>
</dbReference>